<feature type="region of interest" description="Disordered" evidence="1">
    <location>
        <begin position="1"/>
        <end position="99"/>
    </location>
</feature>
<feature type="compositionally biased region" description="Polar residues" evidence="1">
    <location>
        <begin position="54"/>
        <end position="66"/>
    </location>
</feature>
<dbReference type="AlphaFoldDB" id="A0AAU9S018"/>
<gene>
    <name evidence="2" type="ORF">TAV2_LOCUS11864</name>
</gene>
<dbReference type="Proteomes" id="UP000836841">
    <property type="component" value="Unassembled WGS sequence"/>
</dbReference>
<evidence type="ECO:0000313" key="3">
    <source>
        <dbReference type="Proteomes" id="UP000836841"/>
    </source>
</evidence>
<reference evidence="2 3" key="1">
    <citation type="submission" date="2022-03" db="EMBL/GenBank/DDBJ databases">
        <authorList>
            <person name="Nunn A."/>
            <person name="Chopra R."/>
            <person name="Nunn A."/>
            <person name="Contreras Garrido A."/>
        </authorList>
    </citation>
    <scope>NUCLEOTIDE SEQUENCE [LARGE SCALE GENOMIC DNA]</scope>
</reference>
<feature type="compositionally biased region" description="Polar residues" evidence="1">
    <location>
        <begin position="19"/>
        <end position="33"/>
    </location>
</feature>
<proteinExistence type="predicted"/>
<name>A0AAU9S018_THLAR</name>
<dbReference type="PANTHER" id="PTHR23354:SF74">
    <property type="entry name" value="TLD-DOMAIN CONTAINING NUCLEOLAR PROTEIN"/>
    <property type="match status" value="1"/>
</dbReference>
<comment type="caution">
    <text evidence="2">The sequence shown here is derived from an EMBL/GenBank/DDBJ whole genome shotgun (WGS) entry which is preliminary data.</text>
</comment>
<organism evidence="2 3">
    <name type="scientific">Thlaspi arvense</name>
    <name type="common">Field penny-cress</name>
    <dbReference type="NCBI Taxonomy" id="13288"/>
    <lineage>
        <taxon>Eukaryota</taxon>
        <taxon>Viridiplantae</taxon>
        <taxon>Streptophyta</taxon>
        <taxon>Embryophyta</taxon>
        <taxon>Tracheophyta</taxon>
        <taxon>Spermatophyta</taxon>
        <taxon>Magnoliopsida</taxon>
        <taxon>eudicotyledons</taxon>
        <taxon>Gunneridae</taxon>
        <taxon>Pentapetalae</taxon>
        <taxon>rosids</taxon>
        <taxon>malvids</taxon>
        <taxon>Brassicales</taxon>
        <taxon>Brassicaceae</taxon>
        <taxon>Thlaspideae</taxon>
        <taxon>Thlaspi</taxon>
    </lineage>
</organism>
<dbReference type="EMBL" id="CAJVSB020000498">
    <property type="protein sequence ID" value="CAH2056598.1"/>
    <property type="molecule type" value="Genomic_DNA"/>
</dbReference>
<sequence length="397" mass="45225">MNSFDGTKSIKDGNDAEPIQSSPVKWKGTSMSWQDKPLDCNEKCDNNSRESRVTRNSCEDSQQCETGRSYESERMGASSSHEDGDPGSGRSTSSSEIFEDATDRHNIEKYMPYLTEESSFVYPELYECLVSSLPNIVKGCQWHFFPMKGSTIKHGISLRTLIRRSADLPGPCLLIVGDKQGGRGVWWTTTIPSKTYSEAEVPRTNQTFVFTNIYGGPRLFRPLTARIKYRDMIDKEMREAEERNTSVIDIVGVRDEMRCEKQYKRESGRGQTREEKRWEKLREKTCQVVAGSTRVSWHCQTVEFLETRVWGSLHPSIIDVDPLPSMSDYEGTDLVGGLTYTLLSLIKEHFTFLYSEAYLFCTLQIHFRGAYLKHLDETLKLLAAPANVLNLAPYACF</sequence>
<feature type="compositionally biased region" description="Basic and acidic residues" evidence="1">
    <location>
        <begin position="36"/>
        <end position="53"/>
    </location>
</feature>
<feature type="compositionally biased region" description="Basic and acidic residues" evidence="1">
    <location>
        <begin position="68"/>
        <end position="84"/>
    </location>
</feature>
<evidence type="ECO:0000256" key="1">
    <source>
        <dbReference type="SAM" id="MobiDB-lite"/>
    </source>
</evidence>
<dbReference type="PANTHER" id="PTHR23354">
    <property type="entry name" value="NUCLEOLAR PROTEIN 7/ESTROGEN RECEPTOR COACTIVATOR-RELATED"/>
    <property type="match status" value="1"/>
</dbReference>
<evidence type="ECO:0000313" key="2">
    <source>
        <dbReference type="EMBL" id="CAH2056598.1"/>
    </source>
</evidence>
<accession>A0AAU9S018</accession>
<keyword evidence="3" id="KW-1185">Reference proteome</keyword>
<protein>
    <submittedName>
        <fullName evidence="2">Uncharacterized protein</fullName>
    </submittedName>
</protein>